<feature type="region of interest" description="Disordered" evidence="3">
    <location>
        <begin position="1005"/>
        <end position="1100"/>
    </location>
</feature>
<dbReference type="SUPFAM" id="SSF55781">
    <property type="entry name" value="GAF domain-like"/>
    <property type="match status" value="1"/>
</dbReference>
<dbReference type="Proteomes" id="UP001056384">
    <property type="component" value="Chromosome 2"/>
</dbReference>
<feature type="compositionally biased region" description="Polar residues" evidence="3">
    <location>
        <begin position="1118"/>
        <end position="1132"/>
    </location>
</feature>
<dbReference type="SMART" id="SM00448">
    <property type="entry name" value="REC"/>
    <property type="match status" value="1"/>
</dbReference>
<dbReference type="InterPro" id="IPR003594">
    <property type="entry name" value="HATPase_dom"/>
</dbReference>
<evidence type="ECO:0000256" key="1">
    <source>
        <dbReference type="ARBA" id="ARBA00022553"/>
    </source>
</evidence>
<evidence type="ECO:0000259" key="4">
    <source>
        <dbReference type="PROSITE" id="PS50109"/>
    </source>
</evidence>
<name>A0A9Q9EHB7_9PEZI</name>
<evidence type="ECO:0000256" key="3">
    <source>
        <dbReference type="SAM" id="MobiDB-lite"/>
    </source>
</evidence>
<feature type="region of interest" description="Disordered" evidence="3">
    <location>
        <begin position="307"/>
        <end position="328"/>
    </location>
</feature>
<proteinExistence type="predicted"/>
<feature type="modified residue" description="4-aspartylphosphate" evidence="2">
    <location>
        <position position="1208"/>
    </location>
</feature>
<dbReference type="Pfam" id="PF02518">
    <property type="entry name" value="HATPase_c"/>
    <property type="match status" value="1"/>
</dbReference>
<feature type="compositionally biased region" description="Polar residues" evidence="3">
    <location>
        <begin position="176"/>
        <end position="186"/>
    </location>
</feature>
<dbReference type="InterPro" id="IPR050956">
    <property type="entry name" value="2C_system_His_kinase"/>
</dbReference>
<dbReference type="Pfam" id="PF00512">
    <property type="entry name" value="HisKA"/>
    <property type="match status" value="1"/>
</dbReference>
<dbReference type="SMART" id="SM00387">
    <property type="entry name" value="HATPase_c"/>
    <property type="match status" value="1"/>
</dbReference>
<keyword evidence="6" id="KW-0808">Transferase</keyword>
<feature type="region of interest" description="Disordered" evidence="3">
    <location>
        <begin position="1112"/>
        <end position="1141"/>
    </location>
</feature>
<dbReference type="SUPFAM" id="SSF52172">
    <property type="entry name" value="CheY-like"/>
    <property type="match status" value="1"/>
</dbReference>
<dbReference type="EMBL" id="CP099419">
    <property type="protein sequence ID" value="USW49829.1"/>
    <property type="molecule type" value="Genomic_DNA"/>
</dbReference>
<dbReference type="SUPFAM" id="SSF55874">
    <property type="entry name" value="ATPase domain of HSP90 chaperone/DNA topoisomerase II/histidine kinase"/>
    <property type="match status" value="1"/>
</dbReference>
<feature type="compositionally biased region" description="Polar residues" evidence="3">
    <location>
        <begin position="1050"/>
        <end position="1063"/>
    </location>
</feature>
<dbReference type="PROSITE" id="PS50109">
    <property type="entry name" value="HIS_KIN"/>
    <property type="match status" value="1"/>
</dbReference>
<feature type="compositionally biased region" description="Low complexity" evidence="3">
    <location>
        <begin position="576"/>
        <end position="587"/>
    </location>
</feature>
<dbReference type="InterPro" id="IPR001789">
    <property type="entry name" value="Sig_transdc_resp-reg_receiver"/>
</dbReference>
<dbReference type="InterPro" id="IPR003661">
    <property type="entry name" value="HisK_dim/P_dom"/>
</dbReference>
<keyword evidence="6" id="KW-0418">Kinase</keyword>
<dbReference type="InterPro" id="IPR005467">
    <property type="entry name" value="His_kinase_dom"/>
</dbReference>
<dbReference type="Gene3D" id="1.10.287.130">
    <property type="match status" value="1"/>
</dbReference>
<keyword evidence="7" id="KW-1185">Reference proteome</keyword>
<dbReference type="PANTHER" id="PTHR43719">
    <property type="entry name" value="TWO-COMPONENT HISTIDINE KINASE"/>
    <property type="match status" value="1"/>
</dbReference>
<feature type="compositionally biased region" description="Polar residues" evidence="3">
    <location>
        <begin position="1005"/>
        <end position="1015"/>
    </location>
</feature>
<feature type="domain" description="Histidine kinase" evidence="4">
    <location>
        <begin position="514"/>
        <end position="810"/>
    </location>
</feature>
<dbReference type="PANTHER" id="PTHR43719:SF11">
    <property type="entry name" value="HISTIDINE KINASE_RESPONSE REGULATOR, PUTATIVE-RELATED"/>
    <property type="match status" value="1"/>
</dbReference>
<evidence type="ECO:0000313" key="6">
    <source>
        <dbReference type="EMBL" id="USW49829.1"/>
    </source>
</evidence>
<dbReference type="SUPFAM" id="SSF47384">
    <property type="entry name" value="Homodimeric domain of signal transducing histidine kinase"/>
    <property type="match status" value="1"/>
</dbReference>
<feature type="compositionally biased region" description="Basic and acidic residues" evidence="3">
    <location>
        <begin position="156"/>
        <end position="173"/>
    </location>
</feature>
<organism evidence="6 7">
    <name type="scientific">Septoria linicola</name>
    <dbReference type="NCBI Taxonomy" id="215465"/>
    <lineage>
        <taxon>Eukaryota</taxon>
        <taxon>Fungi</taxon>
        <taxon>Dikarya</taxon>
        <taxon>Ascomycota</taxon>
        <taxon>Pezizomycotina</taxon>
        <taxon>Dothideomycetes</taxon>
        <taxon>Dothideomycetidae</taxon>
        <taxon>Mycosphaerellales</taxon>
        <taxon>Mycosphaerellaceae</taxon>
        <taxon>Septoria</taxon>
    </lineage>
</organism>
<dbReference type="Gene3D" id="3.30.565.10">
    <property type="entry name" value="Histidine kinase-like ATPase, C-terminal domain"/>
    <property type="match status" value="1"/>
</dbReference>
<feature type="compositionally biased region" description="Basic and acidic residues" evidence="3">
    <location>
        <begin position="192"/>
        <end position="202"/>
    </location>
</feature>
<dbReference type="CDD" id="cd17546">
    <property type="entry name" value="REC_hyHK_CKI1_RcsC-like"/>
    <property type="match status" value="1"/>
</dbReference>
<dbReference type="PROSITE" id="PS50110">
    <property type="entry name" value="RESPONSE_REGULATORY"/>
    <property type="match status" value="1"/>
</dbReference>
<dbReference type="Gene3D" id="3.40.50.2300">
    <property type="match status" value="1"/>
</dbReference>
<dbReference type="GO" id="GO:0000155">
    <property type="term" value="F:phosphorelay sensor kinase activity"/>
    <property type="evidence" value="ECO:0007669"/>
    <property type="project" value="InterPro"/>
</dbReference>
<dbReference type="InterPro" id="IPR004358">
    <property type="entry name" value="Sig_transdc_His_kin-like_C"/>
</dbReference>
<dbReference type="InterPro" id="IPR011006">
    <property type="entry name" value="CheY-like_superfamily"/>
</dbReference>
<feature type="region of interest" description="Disordered" evidence="3">
    <location>
        <begin position="103"/>
        <end position="261"/>
    </location>
</feature>
<accession>A0A9Q9EHB7</accession>
<evidence type="ECO:0000256" key="2">
    <source>
        <dbReference type="PROSITE-ProRule" id="PRU00169"/>
    </source>
</evidence>
<dbReference type="PRINTS" id="PR00344">
    <property type="entry name" value="BCTRLSENSOR"/>
</dbReference>
<feature type="domain" description="Response regulatory" evidence="5">
    <location>
        <begin position="1156"/>
        <end position="1294"/>
    </location>
</feature>
<evidence type="ECO:0000259" key="5">
    <source>
        <dbReference type="PROSITE" id="PS50110"/>
    </source>
</evidence>
<dbReference type="CDD" id="cd00082">
    <property type="entry name" value="HisKA"/>
    <property type="match status" value="1"/>
</dbReference>
<dbReference type="Pfam" id="PF00072">
    <property type="entry name" value="Response_reg"/>
    <property type="match status" value="1"/>
</dbReference>
<reference evidence="6" key="1">
    <citation type="submission" date="2022-06" db="EMBL/GenBank/DDBJ databases">
        <title>Complete genome sequences of two strains of the flax pathogen Septoria linicola.</title>
        <authorList>
            <person name="Lapalu N."/>
            <person name="Simon A."/>
            <person name="Demenou B."/>
            <person name="Paumier D."/>
            <person name="Guillot M.-P."/>
            <person name="Gout L."/>
            <person name="Valade R."/>
        </authorList>
    </citation>
    <scope>NUCLEOTIDE SEQUENCE</scope>
    <source>
        <strain evidence="6">SE15195</strain>
    </source>
</reference>
<protein>
    <submittedName>
        <fullName evidence="6">Signal transduction response regulator, receiver domain, histidine kinase/HSP90-like ATPase</fullName>
    </submittedName>
</protein>
<gene>
    <name evidence="6" type="ORF">Slin15195_G031480</name>
</gene>
<feature type="compositionally biased region" description="Polar residues" evidence="3">
    <location>
        <begin position="119"/>
        <end position="155"/>
    </location>
</feature>
<feature type="region of interest" description="Disordered" evidence="3">
    <location>
        <begin position="572"/>
        <end position="591"/>
    </location>
</feature>
<keyword evidence="1 2" id="KW-0597">Phosphoprotein</keyword>
<dbReference type="InterPro" id="IPR036097">
    <property type="entry name" value="HisK_dim/P_sf"/>
</dbReference>
<sequence>MANDPRWSRSQFVSSKPGFRYYCGLPLRTENDINIGALFLLDDRPRDTTSPARLKVLFTIAHNIMVHMKTVKEAHEKQRAIHMNMCMADFISPDHRFRSRHVNHGQMTDSTSIRKKASRNNSACHENTSDFMALTSNTGQNRTMQNRSGQSTASESHLKSPAKTEQHKAHDAQAQDIFSPNEQHQRSQSHSRVRDHSDDAEKPVSTPFEDPEECPGLATETEECNQAEALQVPPTSHESSELSRDRTMPRDARSETSSTSPIRRKHLVTEVDHQRAFDRAAYLLRQSLDLSQFGGGGVVLLDTNASATSTDTDNKRNESGFDDLDAAVMSPSVGYGQSSGGRGSTSNRTNSTHSAALQESCVLAAASISETGGPPQNYGRADPTWKVSLTPPELQRMCKRYPRGKLYEVPEHVGTSLFDFEGRAVSGRLSARLHELVLLRRQFPRAKQVIFVPMFHANLNRWTSCFAFTNSRYRVFSYEMDYLPMLSFTNAIKAEIVRLATVFADQQKSNFIGSISHELRSPLHGILASLEFLQETELDAFQITCTNTMDACAHTLLDTVAMVLDYSKVNTAKAEPSTQSQPSSPGSNDQLEKIPTASKIRKEPLFATDQDCDVALLTEEVVDGLATGHLAKVRTNFGFDDTINQMNATLSEVEGNPSLRRVLQAVRPEVELILDVQPPAQWAFSTQPGAVRRIVMNLFGNSLKYTKHGYIMVSLRWVESSRESGPAALLSENKPTMIKLTVSDTGQGISPAYLRTRIFTPFSQENSKAAGTGLGLSIVRSIVNSLQGEIDIKSIVNVGTIVVVTLPMKKARPAPIVTQYEFPNDKLRGASERMLVSARRRLSDPCIAALQSLRTPPQVAIYEPAMEHDSFGQTQGAAHVHSVLVQYLTGWFGFPLQTWDFDLPTKLLIVDEIHLPTLLARQPDYLDAVSSQSIIILCANPARHAILSKDIQSVRVGLLCKPFGPLKLARVVSRALENATRSPHPDDGQMQFPLQRDVDVISTPMSECSSHSSRPGNFRGPISGSGTHERRRSRLNTQAYDLHGQDSSHRVTSLTPLETSLRQGRTRQEGEFPFPVDSGPHRLSGMLSPNRDTDPLGSRLSPAYAADALARDGDQLSPKAQSATSKVESSPTDPHAINSKESLWDIQPGSKCRKPHLLLVDDNRLNLQLLHTYISRKGYDGSLARTAEDGQKAVEIYQEFLPDIIFMDLSMPVMGGLEATRLIRQIEARRRQDAKRNTPTDEQGLGPYRSAFIVAMTGNAKSSDQSEAFSSGVDLYMTKPVSFKEVGKLLENWRDT</sequence>
<dbReference type="SMART" id="SM00388">
    <property type="entry name" value="HisKA"/>
    <property type="match status" value="1"/>
</dbReference>
<dbReference type="InterPro" id="IPR036890">
    <property type="entry name" value="HATPase_C_sf"/>
</dbReference>
<evidence type="ECO:0000313" key="7">
    <source>
        <dbReference type="Proteomes" id="UP001056384"/>
    </source>
</evidence>
<feature type="compositionally biased region" description="Basic and acidic residues" evidence="3">
    <location>
        <begin position="238"/>
        <end position="254"/>
    </location>
</feature>